<dbReference type="AlphaFoldDB" id="A0A0M6WD12"/>
<proteinExistence type="predicted"/>
<keyword evidence="1" id="KW-0472">Membrane</keyword>
<reference evidence="7" key="2">
    <citation type="submission" date="2015-05" db="EMBL/GenBank/DDBJ databases">
        <authorList>
            <consortium name="Pathogen Informatics"/>
        </authorList>
    </citation>
    <scope>NUCLEOTIDE SEQUENCE [LARGE SCALE GENOMIC DNA]</scope>
    <source>
        <strain evidence="7">T1-815</strain>
    </source>
</reference>
<reference evidence="2" key="1">
    <citation type="submission" date="2015-05" db="EMBL/GenBank/DDBJ databases">
        <authorList>
            <person name="Wang D.B."/>
            <person name="Wang M."/>
        </authorList>
    </citation>
    <scope>NUCLEOTIDE SEQUENCE [LARGE SCALE GENOMIC DNA]</scope>
    <source>
        <strain evidence="2">T1-815</strain>
    </source>
</reference>
<dbReference type="Proteomes" id="UP000049472">
    <property type="component" value="Unassembled WGS sequence"/>
</dbReference>
<evidence type="ECO:0000313" key="2">
    <source>
        <dbReference type="EMBL" id="CRL33204.1"/>
    </source>
</evidence>
<evidence type="ECO:0000313" key="11">
    <source>
        <dbReference type="Proteomes" id="UP000284296"/>
    </source>
</evidence>
<keyword evidence="1" id="KW-0812">Transmembrane</keyword>
<keyword evidence="1" id="KW-1133">Transmembrane helix</keyword>
<evidence type="ECO:0000313" key="8">
    <source>
        <dbReference type="Proteomes" id="UP000260642"/>
    </source>
</evidence>
<protein>
    <submittedName>
        <fullName evidence="2">Uncharacterized protein</fullName>
    </submittedName>
</protein>
<dbReference type="Proteomes" id="UP000283721">
    <property type="component" value="Unassembled WGS sequence"/>
</dbReference>
<dbReference type="Proteomes" id="UP000260642">
    <property type="component" value="Unassembled WGS sequence"/>
</dbReference>
<dbReference type="RefSeq" id="WP_055061024.1">
    <property type="nucleotide sequence ID" value="NZ_CVRQ01000008.1"/>
</dbReference>
<reference evidence="8 9" key="3">
    <citation type="submission" date="2018-08" db="EMBL/GenBank/DDBJ databases">
        <title>A genome reference for cultivated species of the human gut microbiota.</title>
        <authorList>
            <person name="Zou Y."/>
            <person name="Xue W."/>
            <person name="Luo G."/>
        </authorList>
    </citation>
    <scope>NUCLEOTIDE SEQUENCE [LARGE SCALE GENOMIC DNA]</scope>
    <source>
        <strain evidence="5 11">AF18-16LB</strain>
        <strain evidence="4 9">AF25-15</strain>
        <strain evidence="6 10">AM47-6BH</strain>
        <strain evidence="3 8">TM10-3</strain>
    </source>
</reference>
<accession>A0A0M6WD12</accession>
<dbReference type="Proteomes" id="UP000284296">
    <property type="component" value="Unassembled WGS sequence"/>
</dbReference>
<evidence type="ECO:0000313" key="3">
    <source>
        <dbReference type="EMBL" id="RGI67536.1"/>
    </source>
</evidence>
<evidence type="ECO:0000256" key="1">
    <source>
        <dbReference type="SAM" id="Phobius"/>
    </source>
</evidence>
<keyword evidence="7" id="KW-1185">Reference proteome</keyword>
<dbReference type="Proteomes" id="UP000266066">
    <property type="component" value="Unassembled WGS sequence"/>
</dbReference>
<gene>
    <name evidence="6" type="ORF">DW967_10055</name>
    <name evidence="5" type="ORF">DWX06_04005</name>
    <name evidence="4" type="ORF">DWY38_07610</name>
    <name evidence="3" type="ORF">DXD95_09535</name>
    <name evidence="2" type="ORF">T1815_05291</name>
</gene>
<evidence type="ECO:0000313" key="5">
    <source>
        <dbReference type="EMBL" id="RGT83203.1"/>
    </source>
</evidence>
<dbReference type="EMBL" id="QSOB01000012">
    <property type="protein sequence ID" value="RGI67536.1"/>
    <property type="molecule type" value="Genomic_DNA"/>
</dbReference>
<evidence type="ECO:0000313" key="6">
    <source>
        <dbReference type="EMBL" id="RGZ91331.1"/>
    </source>
</evidence>
<evidence type="ECO:0000313" key="9">
    <source>
        <dbReference type="Proteomes" id="UP000266066"/>
    </source>
</evidence>
<dbReference type="EMBL" id="QRXG01000004">
    <property type="protein sequence ID" value="RGT83203.1"/>
    <property type="molecule type" value="Genomic_DNA"/>
</dbReference>
<organism evidence="2 7">
    <name type="scientific">Agathobacter rectalis</name>
    <dbReference type="NCBI Taxonomy" id="39491"/>
    <lineage>
        <taxon>Bacteria</taxon>
        <taxon>Bacillati</taxon>
        <taxon>Bacillota</taxon>
        <taxon>Clostridia</taxon>
        <taxon>Lachnospirales</taxon>
        <taxon>Lachnospiraceae</taxon>
        <taxon>Agathobacter</taxon>
    </lineage>
</organism>
<evidence type="ECO:0000313" key="4">
    <source>
        <dbReference type="EMBL" id="RGR54912.1"/>
    </source>
</evidence>
<evidence type="ECO:0000313" key="7">
    <source>
        <dbReference type="Proteomes" id="UP000049472"/>
    </source>
</evidence>
<dbReference type="EMBL" id="QSES01000018">
    <property type="protein sequence ID" value="RGZ91331.1"/>
    <property type="molecule type" value="Genomic_DNA"/>
</dbReference>
<name>A0A0M6WD12_9FIRM</name>
<dbReference type="EMBL" id="QRUJ01000006">
    <property type="protein sequence ID" value="RGR54912.1"/>
    <property type="molecule type" value="Genomic_DNA"/>
</dbReference>
<dbReference type="EMBL" id="CVRQ01000008">
    <property type="protein sequence ID" value="CRL33204.1"/>
    <property type="molecule type" value="Genomic_DNA"/>
</dbReference>
<feature type="transmembrane region" description="Helical" evidence="1">
    <location>
        <begin position="21"/>
        <end position="44"/>
    </location>
</feature>
<sequence>MRHRNNIFEQETYRGTGIKAMSAVQLTVIILSAISVIAAVYIVANFNEITARMAIFAANILTSGMPLIVAAIAGIYLVIRIKWKWRTRFWR</sequence>
<evidence type="ECO:0000313" key="10">
    <source>
        <dbReference type="Proteomes" id="UP000283721"/>
    </source>
</evidence>
<feature type="transmembrane region" description="Helical" evidence="1">
    <location>
        <begin position="56"/>
        <end position="79"/>
    </location>
</feature>